<dbReference type="EMBL" id="JGCY01000356">
    <property type="protein sequence ID" value="EXY73536.1"/>
    <property type="molecule type" value="Genomic_DNA"/>
</dbReference>
<dbReference type="AlphaFoldDB" id="A0A015TSC8"/>
<organism evidence="2 3">
    <name type="scientific">Bacteroides fragilis str. 3988T(B)14</name>
    <dbReference type="NCBI Taxonomy" id="1339315"/>
    <lineage>
        <taxon>Bacteria</taxon>
        <taxon>Pseudomonadati</taxon>
        <taxon>Bacteroidota</taxon>
        <taxon>Bacteroidia</taxon>
        <taxon>Bacteroidales</taxon>
        <taxon>Bacteroidaceae</taxon>
        <taxon>Bacteroides</taxon>
    </lineage>
</organism>
<keyword evidence="1" id="KW-0175">Coiled coil</keyword>
<dbReference type="RefSeq" id="WP_022347732.1">
    <property type="nucleotide sequence ID" value="NZ_JGCY01000356.1"/>
</dbReference>
<comment type="caution">
    <text evidence="2">The sequence shown here is derived from an EMBL/GenBank/DDBJ whole genome shotgun (WGS) entry which is preliminary data.</text>
</comment>
<protein>
    <submittedName>
        <fullName evidence="2">Uncharacterized protein</fullName>
    </submittedName>
</protein>
<reference evidence="2 3" key="1">
    <citation type="submission" date="2014-02" db="EMBL/GenBank/DDBJ databases">
        <authorList>
            <person name="Sears C."/>
            <person name="Carroll K."/>
            <person name="Sack B.R."/>
            <person name="Qadri F."/>
            <person name="Myers L.L."/>
            <person name="Chung G.-T."/>
            <person name="Escheverria P."/>
            <person name="Fraser C.M."/>
            <person name="Sadzewicz L."/>
            <person name="Shefchek K.A."/>
            <person name="Tallon L."/>
            <person name="Das S.P."/>
            <person name="Daugherty S."/>
            <person name="Mongodin E.F."/>
        </authorList>
    </citation>
    <scope>NUCLEOTIDE SEQUENCE [LARGE SCALE GENOMIC DNA]</scope>
    <source>
        <strain evidence="3">3988T(B)14</strain>
    </source>
</reference>
<gene>
    <name evidence="2" type="ORF">M124_2683</name>
</gene>
<dbReference type="Proteomes" id="UP000020529">
    <property type="component" value="Unassembled WGS sequence"/>
</dbReference>
<evidence type="ECO:0000256" key="1">
    <source>
        <dbReference type="SAM" id="Coils"/>
    </source>
</evidence>
<proteinExistence type="predicted"/>
<accession>A0A015TSC8</accession>
<name>A0A015TSC8_BACFG</name>
<evidence type="ECO:0000313" key="2">
    <source>
        <dbReference type="EMBL" id="EXY73536.1"/>
    </source>
</evidence>
<sequence length="446" mass="52280">MADWKSVKSISDKYGISVERVIAWVRESQITTSVVGSVVLIDDGSVCELVEKEKRLAHLKTNYEQLCAKFEQRIEAELRADEDAGLKMRLLDDFLPVLHRLLCVMIDKLNTEDRKLFNSAFTAAPLYRIAREMGFESVKDYLIAYRKVTRRLPESSDELIKRLQTDLERSRDSFKEMEHTLLRARQNHEDANRMCSDLRDKEIYYIERCERLKEKNRENEKRVERLKKRLLKWEKCPNVGEAGNTGEDESLQELSDEVGNLHIREMELRAQRRELITRVARLEREMYKYNSTENSFKSRLGEKGAWRKIESEFERCARTYFGRDVEVVSRKEAQEIRQLQIKALVDENYAQSGAWKEMMAATEAKFRMPGETMPDAGKLENEEVETGTEPAAKDEVEMIIEGIASLDEMGASLDRYKKETSEMIEKYKANEEKTEGFWNRLRSMFR</sequence>
<feature type="coiled-coil region" evidence="1">
    <location>
        <begin position="160"/>
        <end position="229"/>
    </location>
</feature>
<evidence type="ECO:0000313" key="3">
    <source>
        <dbReference type="Proteomes" id="UP000020529"/>
    </source>
</evidence>
<dbReference type="PATRIC" id="fig|1339315.3.peg.3370"/>